<evidence type="ECO:0000256" key="3">
    <source>
        <dbReference type="SAM" id="MobiDB-lite"/>
    </source>
</evidence>
<dbReference type="OMA" id="QVWFRTN"/>
<dbReference type="PROSITE" id="PS50042">
    <property type="entry name" value="CNMP_BINDING_3"/>
    <property type="match status" value="1"/>
</dbReference>
<dbReference type="EMBL" id="LFYR01000643">
    <property type="protein sequence ID" value="KMZ72088.1"/>
    <property type="molecule type" value="Genomic_DNA"/>
</dbReference>
<evidence type="ECO:0000313" key="5">
    <source>
        <dbReference type="EMBL" id="KMZ72088.1"/>
    </source>
</evidence>
<dbReference type="CDD" id="cd00038">
    <property type="entry name" value="CAP_ED"/>
    <property type="match status" value="1"/>
</dbReference>
<dbReference type="CDD" id="cd03445">
    <property type="entry name" value="Thioesterase_II_repeat2"/>
    <property type="match status" value="1"/>
</dbReference>
<dbReference type="PANTHER" id="PTHR11066">
    <property type="entry name" value="ACYL-COA THIOESTERASE"/>
    <property type="match status" value="1"/>
</dbReference>
<dbReference type="InterPro" id="IPR018490">
    <property type="entry name" value="cNMP-bd_dom_sf"/>
</dbReference>
<dbReference type="GO" id="GO:0006637">
    <property type="term" value="P:acyl-CoA metabolic process"/>
    <property type="evidence" value="ECO:0000318"/>
    <property type="project" value="GO_Central"/>
</dbReference>
<dbReference type="SUPFAM" id="SSF51206">
    <property type="entry name" value="cAMP-binding domain-like"/>
    <property type="match status" value="1"/>
</dbReference>
<dbReference type="InterPro" id="IPR049449">
    <property type="entry name" value="TesB_ACOT8-like_N"/>
</dbReference>
<dbReference type="InterPro" id="IPR000595">
    <property type="entry name" value="cNMP-bd_dom"/>
</dbReference>
<dbReference type="Gene3D" id="2.60.120.10">
    <property type="entry name" value="Jelly Rolls"/>
    <property type="match status" value="1"/>
</dbReference>
<dbReference type="Pfam" id="PF13622">
    <property type="entry name" value="4HBT_3"/>
    <property type="match status" value="1"/>
</dbReference>
<dbReference type="InterPro" id="IPR014710">
    <property type="entry name" value="RmlC-like_jellyroll"/>
</dbReference>
<dbReference type="FunFam" id="2.40.160.210:FF:000003">
    <property type="entry name" value="Acyl-CoA thioesterase II"/>
    <property type="match status" value="1"/>
</dbReference>
<dbReference type="Gene3D" id="2.40.160.210">
    <property type="entry name" value="Acyl-CoA thioesterase, double hotdog domain"/>
    <property type="match status" value="1"/>
</dbReference>
<dbReference type="SMART" id="SM00100">
    <property type="entry name" value="cNMP"/>
    <property type="match status" value="1"/>
</dbReference>
<dbReference type="Proteomes" id="UP000036987">
    <property type="component" value="Unassembled WGS sequence"/>
</dbReference>
<gene>
    <name evidence="5" type="ORF">ZOSMA_16G00530</name>
</gene>
<dbReference type="Pfam" id="PF00027">
    <property type="entry name" value="cNMP_binding"/>
    <property type="match status" value="1"/>
</dbReference>
<keyword evidence="6" id="KW-1185">Reference proteome</keyword>
<feature type="domain" description="Cyclic nucleotide-binding" evidence="4">
    <location>
        <begin position="13"/>
        <end position="83"/>
    </location>
</feature>
<dbReference type="GO" id="GO:0047617">
    <property type="term" value="F:fatty acyl-CoA hydrolase activity"/>
    <property type="evidence" value="ECO:0000318"/>
    <property type="project" value="GO_Central"/>
</dbReference>
<dbReference type="AlphaFoldDB" id="A0A0K9PSP4"/>
<dbReference type="STRING" id="29655.A0A0K9PSP4"/>
<proteinExistence type="inferred from homology"/>
<sequence>MDHESVPRARTSLLQTLPSASLRKIAEVVEVKRYDPGEYVIQEGVIGGDVYFIYEGLVELSGSSDVDEGSQIGLQLKRYDYFGSGKADLAREVKIIALSKLTCLVLHNGKDHLLQPKSIWNAGEINNNFALVEHILHLESIEVDIFRGVTIPGSLGFRNVFGGQLIGQALAAASKTVDCLKLVHSLHAYFRVTGDIDSPIIYQIGRLRDGNNFATRQVDAIQKGVVIFTLIASFQKELVGFSHQEASMPQVPAPELLPSMEELQNRHPNAPPSVLKSGNRSSESKSDLWPIDIRFCESNIFRTTEPRLKYWFKARGVLSDDPALHRCVVAYASDLIMLNVSLNPHRDIRSNIRSLSLDHSIWFHREVKADDWLLYSIESPSASNGRGFVFGQMFNKKGELIASLAQEGAVRMMLKSPNKPIQSKI</sequence>
<evidence type="ECO:0000256" key="1">
    <source>
        <dbReference type="ARBA" id="ARBA00006538"/>
    </source>
</evidence>
<comment type="similarity">
    <text evidence="1">Belongs to the C/M/P thioester hydrolase family.</text>
</comment>
<evidence type="ECO:0000313" key="6">
    <source>
        <dbReference type="Proteomes" id="UP000036987"/>
    </source>
</evidence>
<keyword evidence="2" id="KW-0378">Hydrolase</keyword>
<dbReference type="GO" id="GO:0009062">
    <property type="term" value="P:fatty acid catabolic process"/>
    <property type="evidence" value="ECO:0000318"/>
    <property type="project" value="GO_Central"/>
</dbReference>
<dbReference type="InterPro" id="IPR025652">
    <property type="entry name" value="TesB_C"/>
</dbReference>
<dbReference type="OrthoDB" id="68328at2759"/>
<dbReference type="InterPro" id="IPR003703">
    <property type="entry name" value="Acyl_CoA_thio"/>
</dbReference>
<reference evidence="6" key="1">
    <citation type="journal article" date="2016" name="Nature">
        <title>The genome of the seagrass Zostera marina reveals angiosperm adaptation to the sea.</title>
        <authorList>
            <person name="Olsen J.L."/>
            <person name="Rouze P."/>
            <person name="Verhelst B."/>
            <person name="Lin Y.-C."/>
            <person name="Bayer T."/>
            <person name="Collen J."/>
            <person name="Dattolo E."/>
            <person name="De Paoli E."/>
            <person name="Dittami S."/>
            <person name="Maumus F."/>
            <person name="Michel G."/>
            <person name="Kersting A."/>
            <person name="Lauritano C."/>
            <person name="Lohaus R."/>
            <person name="Toepel M."/>
            <person name="Tonon T."/>
            <person name="Vanneste K."/>
            <person name="Amirebrahimi M."/>
            <person name="Brakel J."/>
            <person name="Bostroem C."/>
            <person name="Chovatia M."/>
            <person name="Grimwood J."/>
            <person name="Jenkins J.W."/>
            <person name="Jueterbock A."/>
            <person name="Mraz A."/>
            <person name="Stam W.T."/>
            <person name="Tice H."/>
            <person name="Bornberg-Bauer E."/>
            <person name="Green P.J."/>
            <person name="Pearson G.A."/>
            <person name="Procaccini G."/>
            <person name="Duarte C.M."/>
            <person name="Schmutz J."/>
            <person name="Reusch T.B.H."/>
            <person name="Van de Peer Y."/>
        </authorList>
    </citation>
    <scope>NUCLEOTIDE SEQUENCE [LARGE SCALE GENOMIC DNA]</scope>
    <source>
        <strain evidence="6">cv. Finnish</strain>
    </source>
</reference>
<name>A0A0K9PSP4_ZOSMR</name>
<organism evidence="5 6">
    <name type="scientific">Zostera marina</name>
    <name type="common">Eelgrass</name>
    <dbReference type="NCBI Taxonomy" id="29655"/>
    <lineage>
        <taxon>Eukaryota</taxon>
        <taxon>Viridiplantae</taxon>
        <taxon>Streptophyta</taxon>
        <taxon>Embryophyta</taxon>
        <taxon>Tracheophyta</taxon>
        <taxon>Spermatophyta</taxon>
        <taxon>Magnoliopsida</taxon>
        <taxon>Liliopsida</taxon>
        <taxon>Zosteraceae</taxon>
        <taxon>Zostera</taxon>
    </lineage>
</organism>
<feature type="region of interest" description="Disordered" evidence="3">
    <location>
        <begin position="263"/>
        <end position="284"/>
    </location>
</feature>
<accession>A0A0K9PSP4</accession>
<dbReference type="PANTHER" id="PTHR11066:SF34">
    <property type="entry name" value="ACYL-COENZYME A THIOESTERASE 8"/>
    <property type="match status" value="1"/>
</dbReference>
<dbReference type="Pfam" id="PF02551">
    <property type="entry name" value="Acyl_CoA_thio"/>
    <property type="match status" value="1"/>
</dbReference>
<dbReference type="SUPFAM" id="SSF54637">
    <property type="entry name" value="Thioesterase/thiol ester dehydrase-isomerase"/>
    <property type="match status" value="2"/>
</dbReference>
<dbReference type="InterPro" id="IPR029069">
    <property type="entry name" value="HotDog_dom_sf"/>
</dbReference>
<comment type="caution">
    <text evidence="5">The sequence shown here is derived from an EMBL/GenBank/DDBJ whole genome shotgun (WGS) entry which is preliminary data.</text>
</comment>
<protein>
    <submittedName>
        <fullName evidence="5">Acyl-CoA thioesterase</fullName>
    </submittedName>
</protein>
<evidence type="ECO:0000259" key="4">
    <source>
        <dbReference type="PROSITE" id="PS50042"/>
    </source>
</evidence>
<dbReference type="CDD" id="cd03444">
    <property type="entry name" value="Thioesterase_II_repeat1"/>
    <property type="match status" value="1"/>
</dbReference>
<dbReference type="InterPro" id="IPR042171">
    <property type="entry name" value="Acyl-CoA_hotdog"/>
</dbReference>
<evidence type="ECO:0000256" key="2">
    <source>
        <dbReference type="ARBA" id="ARBA00022801"/>
    </source>
</evidence>